<comment type="caution">
    <text evidence="10">The sequence shown here is derived from an EMBL/GenBank/DDBJ whole genome shotgun (WGS) entry which is preliminary data.</text>
</comment>
<dbReference type="HAMAP" id="MF_01844">
    <property type="entry name" value="NhaA"/>
    <property type="match status" value="1"/>
</dbReference>
<name>A0AAE2RUG2_CLOBE</name>
<dbReference type="AlphaFoldDB" id="A0AAE2RUG2"/>
<keyword evidence="5 9" id="KW-1133">Transmembrane helix</keyword>
<accession>A0AAE2RUG2</accession>
<evidence type="ECO:0000256" key="3">
    <source>
        <dbReference type="ARBA" id="ARBA00022475"/>
    </source>
</evidence>
<evidence type="ECO:0000256" key="8">
    <source>
        <dbReference type="ARBA" id="ARBA00023201"/>
    </source>
</evidence>
<dbReference type="PANTHER" id="PTHR30341:SF0">
    <property type="entry name" value="NA(+)_H(+) ANTIPORTER NHAA"/>
    <property type="match status" value="1"/>
</dbReference>
<evidence type="ECO:0000256" key="6">
    <source>
        <dbReference type="ARBA" id="ARBA00023053"/>
    </source>
</evidence>
<dbReference type="Proteomes" id="UP000631418">
    <property type="component" value="Unassembled WGS sequence"/>
</dbReference>
<dbReference type="NCBIfam" id="NF007111">
    <property type="entry name" value="PRK09560.1"/>
    <property type="match status" value="1"/>
</dbReference>
<organism evidence="10 11">
    <name type="scientific">Clostridium beijerinckii</name>
    <name type="common">Clostridium MP</name>
    <dbReference type="NCBI Taxonomy" id="1520"/>
    <lineage>
        <taxon>Bacteria</taxon>
        <taxon>Bacillati</taxon>
        <taxon>Bacillota</taxon>
        <taxon>Clostridia</taxon>
        <taxon>Eubacteriales</taxon>
        <taxon>Clostridiaceae</taxon>
        <taxon>Clostridium</taxon>
    </lineage>
</organism>
<dbReference type="GO" id="GO:0005886">
    <property type="term" value="C:plasma membrane"/>
    <property type="evidence" value="ECO:0007669"/>
    <property type="project" value="UniProtKB-SubCell"/>
</dbReference>
<comment type="function">
    <text evidence="9">Na(+)/H(+) antiporter that extrudes sodium in exchange for external protons.</text>
</comment>
<feature type="transmembrane region" description="Helical" evidence="9">
    <location>
        <begin position="21"/>
        <end position="42"/>
    </location>
</feature>
<evidence type="ECO:0000256" key="9">
    <source>
        <dbReference type="HAMAP-Rule" id="MF_01844"/>
    </source>
</evidence>
<feature type="transmembrane region" description="Helical" evidence="9">
    <location>
        <begin position="158"/>
        <end position="180"/>
    </location>
</feature>
<evidence type="ECO:0000256" key="2">
    <source>
        <dbReference type="ARBA" id="ARBA00022449"/>
    </source>
</evidence>
<dbReference type="RefSeq" id="WP_011968778.1">
    <property type="nucleotide sequence ID" value="NZ_CP073279.1"/>
</dbReference>
<keyword evidence="3 9" id="KW-1003">Cell membrane</keyword>
<sequence length="400" mass="43712">MKNKIKNKIKNPFLQFFKNESSSGIVLMFCAIIAIIIANSNFSSMYNNIIHTYITIGYKDFSLSMSILHWINDGLMAIFFLVVGMEIKREIVFGELKSFKKTILPVSAAIGGMVVPAIIYALFNFNQPTIIGWGIPMATDIAFALGILSLVGKKAPKGIIIFLTALAIVDDLGAIIVIAIFYTSEISWIALILGLIIFLAIILANKLNVKNKWLYIIFGIALWICFLKSGVHETIAGVLLGMGLPIGKNMEEFRTSILYRFEHVLTPLSSFIIMPIFALANSGITIDINSLSAAIMNPVSLGIIFGLFIGKQIGIFGASYILVKLKIAKLPSKVTKRHLYGASVLGGIGFTMSLFVSSLSFTEESALSMAKISIIIASILSAAFGAAIFKIIKFKNEERV</sequence>
<feature type="transmembrane region" description="Helical" evidence="9">
    <location>
        <begin position="299"/>
        <end position="323"/>
    </location>
</feature>
<dbReference type="EMBL" id="JADOEF010000004">
    <property type="protein sequence ID" value="MBF7812040.1"/>
    <property type="molecule type" value="Genomic_DNA"/>
</dbReference>
<feature type="transmembrane region" description="Helical" evidence="9">
    <location>
        <begin position="372"/>
        <end position="392"/>
    </location>
</feature>
<keyword evidence="7 9" id="KW-0472">Membrane</keyword>
<keyword evidence="8 9" id="KW-0739">Sodium transport</keyword>
<dbReference type="InterPro" id="IPR023171">
    <property type="entry name" value="Na/H_antiporter_dom_sf"/>
</dbReference>
<dbReference type="OMA" id="YFMLHSG"/>
<evidence type="ECO:0000256" key="1">
    <source>
        <dbReference type="ARBA" id="ARBA00004429"/>
    </source>
</evidence>
<feature type="transmembrane region" description="Helical" evidence="9">
    <location>
        <begin position="129"/>
        <end position="151"/>
    </location>
</feature>
<dbReference type="InterPro" id="IPR004670">
    <property type="entry name" value="NhaA"/>
</dbReference>
<keyword evidence="9" id="KW-0406">Ion transport</keyword>
<dbReference type="PANTHER" id="PTHR30341">
    <property type="entry name" value="SODIUM ION/PROTON ANTIPORTER NHAA-RELATED"/>
    <property type="match status" value="1"/>
</dbReference>
<keyword evidence="4 9" id="KW-0812">Transmembrane</keyword>
<dbReference type="Pfam" id="PF06965">
    <property type="entry name" value="Na_H_antiport_1"/>
    <property type="match status" value="1"/>
</dbReference>
<dbReference type="NCBIfam" id="NF007112">
    <property type="entry name" value="PRK09561.1"/>
    <property type="match status" value="1"/>
</dbReference>
<gene>
    <name evidence="9 10" type="primary">nhaA</name>
    <name evidence="10" type="ORF">IS491_25960</name>
</gene>
<protein>
    <recommendedName>
        <fullName evidence="9">Na(+)/H(+) antiporter NhaA</fullName>
    </recommendedName>
    <alternativeName>
        <fullName evidence="9">Sodium/proton antiporter NhaA</fullName>
    </alternativeName>
</protein>
<feature type="transmembrane region" description="Helical" evidence="9">
    <location>
        <begin position="339"/>
        <end position="360"/>
    </location>
</feature>
<keyword evidence="6 9" id="KW-0915">Sodium</keyword>
<dbReference type="NCBIfam" id="TIGR00773">
    <property type="entry name" value="NhaA"/>
    <property type="match status" value="1"/>
</dbReference>
<keyword evidence="9" id="KW-0813">Transport</keyword>
<comment type="catalytic activity">
    <reaction evidence="9">
        <text>Na(+)(in) + 2 H(+)(out) = Na(+)(out) + 2 H(+)(in)</text>
        <dbReference type="Rhea" id="RHEA:29251"/>
        <dbReference type="ChEBI" id="CHEBI:15378"/>
        <dbReference type="ChEBI" id="CHEBI:29101"/>
    </reaction>
</comment>
<feature type="transmembrane region" description="Helical" evidence="9">
    <location>
        <begin position="103"/>
        <end position="123"/>
    </location>
</feature>
<reference evidence="10" key="1">
    <citation type="submission" date="2020-11" db="EMBL/GenBank/DDBJ databases">
        <authorList>
            <person name="Thieme N."/>
            <person name="Liebl W."/>
            <person name="Zverlov V."/>
        </authorList>
    </citation>
    <scope>NUCLEOTIDE SEQUENCE</scope>
    <source>
        <strain evidence="10">NT08</strain>
    </source>
</reference>
<comment type="subcellular location">
    <subcellularLocation>
        <location evidence="1">Cell inner membrane</location>
        <topology evidence="1">Multi-pass membrane protein</topology>
    </subcellularLocation>
    <subcellularLocation>
        <location evidence="9">Cell membrane</location>
        <topology evidence="9">Multi-pass membrane protein</topology>
    </subcellularLocation>
</comment>
<comment type="similarity">
    <text evidence="9">Belongs to the NhaA Na(+)/H(+) (TC 2.A.33) antiporter family.</text>
</comment>
<dbReference type="GO" id="GO:0015385">
    <property type="term" value="F:sodium:proton antiporter activity"/>
    <property type="evidence" value="ECO:0007669"/>
    <property type="project" value="UniProtKB-UniRule"/>
</dbReference>
<evidence type="ECO:0000256" key="5">
    <source>
        <dbReference type="ARBA" id="ARBA00022989"/>
    </source>
</evidence>
<evidence type="ECO:0000256" key="4">
    <source>
        <dbReference type="ARBA" id="ARBA00022692"/>
    </source>
</evidence>
<evidence type="ECO:0000313" key="11">
    <source>
        <dbReference type="Proteomes" id="UP000631418"/>
    </source>
</evidence>
<dbReference type="SMR" id="A0AAE2RUG2"/>
<feature type="transmembrane region" description="Helical" evidence="9">
    <location>
        <begin position="62"/>
        <end position="83"/>
    </location>
</feature>
<keyword evidence="2 9" id="KW-0050">Antiport</keyword>
<dbReference type="Gene3D" id="1.20.1530.10">
    <property type="entry name" value="Na+/H+ antiporter like domain"/>
    <property type="match status" value="1"/>
</dbReference>
<proteinExistence type="inferred from homology"/>
<feature type="transmembrane region" description="Helical" evidence="9">
    <location>
        <begin position="186"/>
        <end position="204"/>
    </location>
</feature>
<dbReference type="GO" id="GO:0006885">
    <property type="term" value="P:regulation of pH"/>
    <property type="evidence" value="ECO:0007669"/>
    <property type="project" value="UniProtKB-UniRule"/>
</dbReference>
<evidence type="ECO:0000256" key="7">
    <source>
        <dbReference type="ARBA" id="ARBA00023136"/>
    </source>
</evidence>
<evidence type="ECO:0000313" key="10">
    <source>
        <dbReference type="EMBL" id="MBF7812040.1"/>
    </source>
</evidence>